<dbReference type="Proteomes" id="UP000015105">
    <property type="component" value="Chromosome 6D"/>
</dbReference>
<reference evidence="10" key="5">
    <citation type="journal article" date="2021" name="G3 (Bethesda)">
        <title>Aegilops tauschii genome assembly Aet v5.0 features greater sequence contiguity and improved annotation.</title>
        <authorList>
            <person name="Wang L."/>
            <person name="Zhu T."/>
            <person name="Rodriguez J.C."/>
            <person name="Deal K.R."/>
            <person name="Dubcovsky J."/>
            <person name="McGuire P.E."/>
            <person name="Lux T."/>
            <person name="Spannagl M."/>
            <person name="Mayer K.F.X."/>
            <person name="Baldrich P."/>
            <person name="Meyers B.C."/>
            <person name="Huo N."/>
            <person name="Gu Y.Q."/>
            <person name="Zhou H."/>
            <person name="Devos K.M."/>
            <person name="Bennetzen J.L."/>
            <person name="Unver T."/>
            <person name="Budak H."/>
            <person name="Gulick P.J."/>
            <person name="Galiba G."/>
            <person name="Kalapos B."/>
            <person name="Nelson D.R."/>
            <person name="Li P."/>
            <person name="You F.M."/>
            <person name="Luo M.C."/>
            <person name="Dvorak J."/>
        </authorList>
    </citation>
    <scope>NUCLEOTIDE SEQUENCE [LARGE SCALE GENOMIC DNA]</scope>
    <source>
        <strain evidence="10">cv. AL8/78</strain>
    </source>
</reference>
<name>A0A453MTW6_AEGTS</name>
<keyword evidence="11" id="KW-1185">Reference proteome</keyword>
<reference evidence="10" key="4">
    <citation type="submission" date="2019-03" db="UniProtKB">
        <authorList>
            <consortium name="EnsemblPlants"/>
        </authorList>
    </citation>
    <scope>IDENTIFICATION</scope>
</reference>
<keyword evidence="6" id="KW-0406">Ion transport</keyword>
<accession>A0A453MTW6</accession>
<dbReference type="GO" id="GO:0016020">
    <property type="term" value="C:membrane"/>
    <property type="evidence" value="ECO:0007669"/>
    <property type="project" value="UniProtKB-SubCell"/>
</dbReference>
<evidence type="ECO:0000313" key="11">
    <source>
        <dbReference type="Proteomes" id="UP000015105"/>
    </source>
</evidence>
<dbReference type="PANTHER" id="PTHR33650:SF2">
    <property type="entry name" value="CHLOROPLAST ENVELOPE MEMBRANE PROTEIN"/>
    <property type="match status" value="1"/>
</dbReference>
<evidence type="ECO:0000256" key="8">
    <source>
        <dbReference type="ARBA" id="ARBA00043980"/>
    </source>
</evidence>
<organism evidence="10 11">
    <name type="scientific">Aegilops tauschii subsp. strangulata</name>
    <name type="common">Goatgrass</name>
    <dbReference type="NCBI Taxonomy" id="200361"/>
    <lineage>
        <taxon>Eukaryota</taxon>
        <taxon>Viridiplantae</taxon>
        <taxon>Streptophyta</taxon>
        <taxon>Embryophyta</taxon>
        <taxon>Tracheophyta</taxon>
        <taxon>Spermatophyta</taxon>
        <taxon>Magnoliopsida</taxon>
        <taxon>Liliopsida</taxon>
        <taxon>Poales</taxon>
        <taxon>Poaceae</taxon>
        <taxon>BOP clade</taxon>
        <taxon>Pooideae</taxon>
        <taxon>Triticodae</taxon>
        <taxon>Triticeae</taxon>
        <taxon>Triticinae</taxon>
        <taxon>Aegilops</taxon>
    </lineage>
</organism>
<comment type="subcellular location">
    <subcellularLocation>
        <location evidence="1">Membrane</location>
        <topology evidence="1">Multi-pass membrane protein</topology>
    </subcellularLocation>
</comment>
<reference evidence="11" key="2">
    <citation type="journal article" date="2017" name="Nat. Plants">
        <title>The Aegilops tauschii genome reveals multiple impacts of transposons.</title>
        <authorList>
            <person name="Zhao G."/>
            <person name="Zou C."/>
            <person name="Li K."/>
            <person name="Wang K."/>
            <person name="Li T."/>
            <person name="Gao L."/>
            <person name="Zhang X."/>
            <person name="Wang H."/>
            <person name="Yang Z."/>
            <person name="Liu X."/>
            <person name="Jiang W."/>
            <person name="Mao L."/>
            <person name="Kong X."/>
            <person name="Jiao Y."/>
            <person name="Jia J."/>
        </authorList>
    </citation>
    <scope>NUCLEOTIDE SEQUENCE [LARGE SCALE GENOMIC DNA]</scope>
    <source>
        <strain evidence="11">cv. AL8/78</strain>
    </source>
</reference>
<feature type="transmembrane region" description="Helical" evidence="9">
    <location>
        <begin position="27"/>
        <end position="44"/>
    </location>
</feature>
<evidence type="ECO:0000313" key="10">
    <source>
        <dbReference type="EnsemblPlants" id="AET6Gv20074600.3"/>
    </source>
</evidence>
<evidence type="ECO:0000256" key="5">
    <source>
        <dbReference type="ARBA" id="ARBA00022989"/>
    </source>
</evidence>
<dbReference type="Gramene" id="AET6Gv20074600.3">
    <property type="protein sequence ID" value="AET6Gv20074600.3"/>
    <property type="gene ID" value="AET6Gv20074600"/>
</dbReference>
<keyword evidence="4" id="KW-0375">Hydrogen ion transport</keyword>
<keyword evidence="2" id="KW-0813">Transport</keyword>
<reference evidence="11" key="1">
    <citation type="journal article" date="2014" name="Science">
        <title>Ancient hybridizations among the ancestral genomes of bread wheat.</title>
        <authorList>
            <consortium name="International Wheat Genome Sequencing Consortium,"/>
            <person name="Marcussen T."/>
            <person name="Sandve S.R."/>
            <person name="Heier L."/>
            <person name="Spannagl M."/>
            <person name="Pfeifer M."/>
            <person name="Jakobsen K.S."/>
            <person name="Wulff B.B."/>
            <person name="Steuernagel B."/>
            <person name="Mayer K.F."/>
            <person name="Olsen O.A."/>
        </authorList>
    </citation>
    <scope>NUCLEOTIDE SEQUENCE [LARGE SCALE GENOMIC DNA]</scope>
    <source>
        <strain evidence="11">cv. AL8/78</strain>
    </source>
</reference>
<protein>
    <submittedName>
        <fullName evidence="10">Uncharacterized protein</fullName>
    </submittedName>
</protein>
<evidence type="ECO:0000256" key="9">
    <source>
        <dbReference type="SAM" id="Phobius"/>
    </source>
</evidence>
<proteinExistence type="inferred from homology"/>
<dbReference type="PANTHER" id="PTHR33650">
    <property type="entry name" value="CHLOROPLAST ENVELOPE MEMBRANE PROTEIN-RELATED"/>
    <property type="match status" value="1"/>
</dbReference>
<keyword evidence="7 9" id="KW-0472">Membrane</keyword>
<keyword evidence="3 9" id="KW-0812">Transmembrane</keyword>
<dbReference type="GO" id="GO:1902600">
    <property type="term" value="P:proton transmembrane transport"/>
    <property type="evidence" value="ECO:0007669"/>
    <property type="project" value="UniProtKB-KW"/>
</dbReference>
<evidence type="ECO:0000256" key="1">
    <source>
        <dbReference type="ARBA" id="ARBA00004141"/>
    </source>
</evidence>
<keyword evidence="5 9" id="KW-1133">Transmembrane helix</keyword>
<dbReference type="AlphaFoldDB" id="A0A453MTW6"/>
<evidence type="ECO:0000256" key="2">
    <source>
        <dbReference type="ARBA" id="ARBA00022448"/>
    </source>
</evidence>
<evidence type="ECO:0000256" key="4">
    <source>
        <dbReference type="ARBA" id="ARBA00022781"/>
    </source>
</evidence>
<reference evidence="10" key="3">
    <citation type="journal article" date="2017" name="Nature">
        <title>Genome sequence of the progenitor of the wheat D genome Aegilops tauschii.</title>
        <authorList>
            <person name="Luo M.C."/>
            <person name="Gu Y.Q."/>
            <person name="Puiu D."/>
            <person name="Wang H."/>
            <person name="Twardziok S.O."/>
            <person name="Deal K.R."/>
            <person name="Huo N."/>
            <person name="Zhu T."/>
            <person name="Wang L."/>
            <person name="Wang Y."/>
            <person name="McGuire P.E."/>
            <person name="Liu S."/>
            <person name="Long H."/>
            <person name="Ramasamy R.K."/>
            <person name="Rodriguez J.C."/>
            <person name="Van S.L."/>
            <person name="Yuan L."/>
            <person name="Wang Z."/>
            <person name="Xia Z."/>
            <person name="Xiao L."/>
            <person name="Anderson O.D."/>
            <person name="Ouyang S."/>
            <person name="Liang Y."/>
            <person name="Zimin A.V."/>
            <person name="Pertea G."/>
            <person name="Qi P."/>
            <person name="Bennetzen J.L."/>
            <person name="Dai X."/>
            <person name="Dawson M.W."/>
            <person name="Muller H.G."/>
            <person name="Kugler K."/>
            <person name="Rivarola-Duarte L."/>
            <person name="Spannagl M."/>
            <person name="Mayer K.F.X."/>
            <person name="Lu F.H."/>
            <person name="Bevan M.W."/>
            <person name="Leroy P."/>
            <person name="Li P."/>
            <person name="You F.M."/>
            <person name="Sun Q."/>
            <person name="Liu Z."/>
            <person name="Lyons E."/>
            <person name="Wicker T."/>
            <person name="Salzberg S.L."/>
            <person name="Devos K.M."/>
            <person name="Dvorak J."/>
        </authorList>
    </citation>
    <scope>NUCLEOTIDE SEQUENCE [LARGE SCALE GENOMIC DNA]</scope>
    <source>
        <strain evidence="10">cv. AL8/78</strain>
    </source>
</reference>
<comment type="similarity">
    <text evidence="8">Belongs to the CemA family.</text>
</comment>
<evidence type="ECO:0000256" key="6">
    <source>
        <dbReference type="ARBA" id="ARBA00023065"/>
    </source>
</evidence>
<dbReference type="Pfam" id="PF03040">
    <property type="entry name" value="CemA"/>
    <property type="match status" value="1"/>
</dbReference>
<evidence type="ECO:0000256" key="3">
    <source>
        <dbReference type="ARBA" id="ARBA00022692"/>
    </source>
</evidence>
<sequence length="45" mass="5343">LLVTDFFVGFHSTRGWELVIRWVYNDFGWAPNASLFSLFLFVVFQ</sequence>
<evidence type="ECO:0000256" key="7">
    <source>
        <dbReference type="ARBA" id="ARBA00023136"/>
    </source>
</evidence>
<dbReference type="EnsemblPlants" id="AET6Gv20074600.3">
    <property type="protein sequence ID" value="AET6Gv20074600.3"/>
    <property type="gene ID" value="AET6Gv20074600"/>
</dbReference>
<dbReference type="InterPro" id="IPR004282">
    <property type="entry name" value="CemA"/>
</dbReference>